<keyword evidence="1" id="KW-1133">Transmembrane helix</keyword>
<evidence type="ECO:0000256" key="1">
    <source>
        <dbReference type="SAM" id="Phobius"/>
    </source>
</evidence>
<keyword evidence="1" id="KW-0472">Membrane</keyword>
<feature type="transmembrane region" description="Helical" evidence="1">
    <location>
        <begin position="138"/>
        <end position="156"/>
    </location>
</feature>
<evidence type="ECO:0008006" key="3">
    <source>
        <dbReference type="Google" id="ProtNLM"/>
    </source>
</evidence>
<organism evidence="2">
    <name type="scientific">Ralstonia solanacearum</name>
    <name type="common">Pseudomonas solanacearum</name>
    <dbReference type="NCBI Taxonomy" id="305"/>
    <lineage>
        <taxon>Bacteria</taxon>
        <taxon>Pseudomonadati</taxon>
        <taxon>Pseudomonadota</taxon>
        <taxon>Betaproteobacteria</taxon>
        <taxon>Burkholderiales</taxon>
        <taxon>Burkholderiaceae</taxon>
        <taxon>Ralstonia</taxon>
        <taxon>Ralstonia solanacearum species complex</taxon>
    </lineage>
</organism>
<keyword evidence="1" id="KW-0812">Transmembrane</keyword>
<evidence type="ECO:0000313" key="2">
    <source>
        <dbReference type="EMBL" id="CUV14338.1"/>
    </source>
</evidence>
<feature type="transmembrane region" description="Helical" evidence="1">
    <location>
        <begin position="48"/>
        <end position="66"/>
    </location>
</feature>
<feature type="transmembrane region" description="Helical" evidence="1">
    <location>
        <begin position="176"/>
        <end position="194"/>
    </location>
</feature>
<dbReference type="EMBL" id="LN899819">
    <property type="protein sequence ID" value="CUV14338.1"/>
    <property type="molecule type" value="Genomic_DNA"/>
</dbReference>
<name>A0A0S4TWD1_RALSL</name>
<proteinExistence type="predicted"/>
<sequence length="214" mass="22968">MKLAARLSAAPLRLHRARAERGVLFLPLVLLLAPVRNGVESTMALQMLVEFPLMMASGWVASRLVARRFGDGRVVEAIMRMGLAPLVGATLCLMFWMVPLALDLARLDAGINAAKLGSLLVAGAALEHGLRRAPGGGLVFFAGNMVWMLATVGLLFHDTPSRLCANYLLDDQRLTGVGLLGYAVAVAAGLVLHLRRLPGFGFAFLAQERDRDGQ</sequence>
<protein>
    <recommendedName>
        <fullName evidence="3">Transmembrane protein</fullName>
    </recommendedName>
</protein>
<feature type="transmembrane region" description="Helical" evidence="1">
    <location>
        <begin position="78"/>
        <end position="97"/>
    </location>
</feature>
<gene>
    <name evidence="2" type="ORF">RUN39_v1_760038</name>
</gene>
<reference evidence="2" key="1">
    <citation type="submission" date="2015-10" db="EMBL/GenBank/DDBJ databases">
        <authorList>
            <person name="Gilbert D.G."/>
        </authorList>
    </citation>
    <scope>NUCLEOTIDE SEQUENCE</scope>
    <source>
        <strain evidence="2">Phyl III-seqv23</strain>
    </source>
</reference>
<accession>A0A0S4TWD1</accession>
<dbReference type="AlphaFoldDB" id="A0A0S4TWD1"/>